<dbReference type="Proteomes" id="UP001500784">
    <property type="component" value="Unassembled WGS sequence"/>
</dbReference>
<dbReference type="Gene3D" id="3.30.300.30">
    <property type="match status" value="1"/>
</dbReference>
<dbReference type="PROSITE" id="PS00455">
    <property type="entry name" value="AMP_BINDING"/>
    <property type="match status" value="1"/>
</dbReference>
<sequence>MEDMALSPAAWAGAYPPGLSTTLDVRTPSLVDAWKARVRANPGGTAIAYFDGRLTAAELDELSDAFAAALENRGIGHGDRIGIQLQNIPQYVIAFLGLWKLGAIAVLMNPMYKERELRHLIEDSGARGILADDSLYPATKAAAAGSAVEWIVTTSGLEYQSRCDPRIFSSAEPAQPSPDGDMAAWIAEYAGRAPAPRTLNQDDVALLAYTSGTTGAPKGAMNTHGNILNVAATCSAWMGLEPGDTVLAVAPLFHITGAVIDAAAPLLADTTLVMVNRTDPAVVVDAFAEHRVTCTTGSITVFNAIYQVPDATAEHFASAKTLYSGGAPIPPSTVHAFKERFGAYIHNIFGMTETTSAVIGVPPGVQAPVDPASGSLSIGLPLPNVTARIIDTAGNALPFGEQGELELSGPQIVPGYWNNPEATARTMPGGRLRTGDVATMDESGWVYIVDRMKDQINVSGYKVWPREVEDVLYEHPAVYEAAVVGMPDAYRGETVVAYVSLKAGHTATEEELIAFTKEHLAAYKYPRSVHVIDDLPKTQTGKIRRRELRKNPKEG</sequence>
<dbReference type="EMBL" id="BAAALV010000002">
    <property type="protein sequence ID" value="GAA1909484.1"/>
    <property type="molecule type" value="Genomic_DNA"/>
</dbReference>
<proteinExistence type="predicted"/>
<feature type="domain" description="AMP-binding enzyme C-terminal" evidence="2">
    <location>
        <begin position="467"/>
        <end position="542"/>
    </location>
</feature>
<keyword evidence="4" id="KW-1185">Reference proteome</keyword>
<accession>A0ABN2P317</accession>
<gene>
    <name evidence="3" type="ORF">GCM10009688_12560</name>
</gene>
<dbReference type="InterPro" id="IPR045851">
    <property type="entry name" value="AMP-bd_C_sf"/>
</dbReference>
<dbReference type="InterPro" id="IPR020845">
    <property type="entry name" value="AMP-binding_CS"/>
</dbReference>
<feature type="domain" description="AMP-dependent synthetase/ligase" evidence="1">
    <location>
        <begin position="36"/>
        <end position="417"/>
    </location>
</feature>
<dbReference type="Pfam" id="PF13193">
    <property type="entry name" value="AMP-binding_C"/>
    <property type="match status" value="1"/>
</dbReference>
<evidence type="ECO:0008006" key="5">
    <source>
        <dbReference type="Google" id="ProtNLM"/>
    </source>
</evidence>
<dbReference type="InterPro" id="IPR042099">
    <property type="entry name" value="ANL_N_sf"/>
</dbReference>
<comment type="caution">
    <text evidence="3">The sequence shown here is derived from an EMBL/GenBank/DDBJ whole genome shotgun (WGS) entry which is preliminary data.</text>
</comment>
<evidence type="ECO:0000313" key="4">
    <source>
        <dbReference type="Proteomes" id="UP001500784"/>
    </source>
</evidence>
<evidence type="ECO:0000259" key="2">
    <source>
        <dbReference type="Pfam" id="PF13193"/>
    </source>
</evidence>
<protein>
    <recommendedName>
        <fullName evidence="5">Acyl-CoA synthetase</fullName>
    </recommendedName>
</protein>
<organism evidence="3 4">
    <name type="scientific">Arthrobacter gandavensis</name>
    <dbReference type="NCBI Taxonomy" id="169960"/>
    <lineage>
        <taxon>Bacteria</taxon>
        <taxon>Bacillati</taxon>
        <taxon>Actinomycetota</taxon>
        <taxon>Actinomycetes</taxon>
        <taxon>Micrococcales</taxon>
        <taxon>Micrococcaceae</taxon>
        <taxon>Arthrobacter</taxon>
    </lineage>
</organism>
<name>A0ABN2P317_9MICC</name>
<dbReference type="PANTHER" id="PTHR43767:SF1">
    <property type="entry name" value="NONRIBOSOMAL PEPTIDE SYNTHASE PES1 (EUROFUNG)-RELATED"/>
    <property type="match status" value="1"/>
</dbReference>
<dbReference type="InterPro" id="IPR025110">
    <property type="entry name" value="AMP-bd_C"/>
</dbReference>
<dbReference type="Pfam" id="PF00501">
    <property type="entry name" value="AMP-binding"/>
    <property type="match status" value="1"/>
</dbReference>
<dbReference type="SUPFAM" id="SSF56801">
    <property type="entry name" value="Acetyl-CoA synthetase-like"/>
    <property type="match status" value="1"/>
</dbReference>
<dbReference type="Gene3D" id="3.40.50.12780">
    <property type="entry name" value="N-terminal domain of ligase-like"/>
    <property type="match status" value="1"/>
</dbReference>
<dbReference type="InterPro" id="IPR050237">
    <property type="entry name" value="ATP-dep_AMP-bd_enzyme"/>
</dbReference>
<reference evidence="3 4" key="1">
    <citation type="journal article" date="2019" name="Int. J. Syst. Evol. Microbiol.">
        <title>The Global Catalogue of Microorganisms (GCM) 10K type strain sequencing project: providing services to taxonomists for standard genome sequencing and annotation.</title>
        <authorList>
            <consortium name="The Broad Institute Genomics Platform"/>
            <consortium name="The Broad Institute Genome Sequencing Center for Infectious Disease"/>
            <person name="Wu L."/>
            <person name="Ma J."/>
        </authorList>
    </citation>
    <scope>NUCLEOTIDE SEQUENCE [LARGE SCALE GENOMIC DNA]</scope>
    <source>
        <strain evidence="3 4">JCM 13316</strain>
    </source>
</reference>
<evidence type="ECO:0000313" key="3">
    <source>
        <dbReference type="EMBL" id="GAA1909484.1"/>
    </source>
</evidence>
<dbReference type="InterPro" id="IPR000873">
    <property type="entry name" value="AMP-dep_synth/lig_dom"/>
</dbReference>
<dbReference type="PANTHER" id="PTHR43767">
    <property type="entry name" value="LONG-CHAIN-FATTY-ACID--COA LIGASE"/>
    <property type="match status" value="1"/>
</dbReference>
<evidence type="ECO:0000259" key="1">
    <source>
        <dbReference type="Pfam" id="PF00501"/>
    </source>
</evidence>